<proteinExistence type="predicted"/>
<sequence>MAIRSHAPESWRPQATCALVREASLVFQPPPLPVIASPPVNQIQGACNQAAQACGDSPVPNEGRENAAGAGDCVSENWKCNTSPGSACSGKSAVTLALGVAEMQSMTGDYNYQGKFVDNLNKLLYIHYAEEQIAEHETSQNVGVKKRVWPVERHAMEVYTSKVYEIFNEEMNKSKSYIVLAEQDLDGFIVRHVRPDIVERYKRSEFKVQYIKDSDKYNCDCGLQEHVFIHNGVTEIPATHIVKRWTRNARDMIPMKLRYMQLAEKEIDRYIDEKNSGGTKEVVDNNTEHATENDCGSESEAISANRFGASRSCAGMSDDEVMRIKAPPKPLMKGRPRTQRYLSLSDRIDKKQNTKKVNVKDALTSITRHCRNCKQSGHEVGHARTRQLMLVVEMEMPVSRLTNQNN</sequence>
<evidence type="ECO:0000313" key="1">
    <source>
        <dbReference type="EMBL" id="RLN00838.1"/>
    </source>
</evidence>
<accession>A0A3L6REP3</accession>
<dbReference type="PANTHER" id="PTHR47482">
    <property type="entry name" value="OS11G0632001 PROTEIN"/>
    <property type="match status" value="1"/>
</dbReference>
<name>A0A3L6REP3_PANMI</name>
<reference evidence="2" key="1">
    <citation type="journal article" date="2019" name="Nat. Commun.">
        <title>The genome of broomcorn millet.</title>
        <authorList>
            <person name="Zou C."/>
            <person name="Miki D."/>
            <person name="Li D."/>
            <person name="Tang Q."/>
            <person name="Xiao L."/>
            <person name="Rajput S."/>
            <person name="Deng P."/>
            <person name="Jia W."/>
            <person name="Huang R."/>
            <person name="Zhang M."/>
            <person name="Sun Y."/>
            <person name="Hu J."/>
            <person name="Fu X."/>
            <person name="Schnable P.S."/>
            <person name="Li F."/>
            <person name="Zhang H."/>
            <person name="Feng B."/>
            <person name="Zhu X."/>
            <person name="Liu R."/>
            <person name="Schnable J.C."/>
            <person name="Zhu J.-K."/>
            <person name="Zhang H."/>
        </authorList>
    </citation>
    <scope>NUCLEOTIDE SEQUENCE [LARGE SCALE GENOMIC DNA]</scope>
</reference>
<dbReference type="EMBL" id="PQIB02000009">
    <property type="protein sequence ID" value="RLN00838.1"/>
    <property type="molecule type" value="Genomic_DNA"/>
</dbReference>
<keyword evidence="2" id="KW-1185">Reference proteome</keyword>
<comment type="caution">
    <text evidence="1">The sequence shown here is derived from an EMBL/GenBank/DDBJ whole genome shotgun (WGS) entry which is preliminary data.</text>
</comment>
<gene>
    <name evidence="1" type="ORF">C2845_PM06G17110</name>
</gene>
<dbReference type="AlphaFoldDB" id="A0A3L6REP3"/>
<evidence type="ECO:0000313" key="2">
    <source>
        <dbReference type="Proteomes" id="UP000275267"/>
    </source>
</evidence>
<organism evidence="1 2">
    <name type="scientific">Panicum miliaceum</name>
    <name type="common">Proso millet</name>
    <name type="synonym">Broomcorn millet</name>
    <dbReference type="NCBI Taxonomy" id="4540"/>
    <lineage>
        <taxon>Eukaryota</taxon>
        <taxon>Viridiplantae</taxon>
        <taxon>Streptophyta</taxon>
        <taxon>Embryophyta</taxon>
        <taxon>Tracheophyta</taxon>
        <taxon>Spermatophyta</taxon>
        <taxon>Magnoliopsida</taxon>
        <taxon>Liliopsida</taxon>
        <taxon>Poales</taxon>
        <taxon>Poaceae</taxon>
        <taxon>PACMAD clade</taxon>
        <taxon>Panicoideae</taxon>
        <taxon>Panicodae</taxon>
        <taxon>Paniceae</taxon>
        <taxon>Panicinae</taxon>
        <taxon>Panicum</taxon>
        <taxon>Panicum sect. Panicum</taxon>
    </lineage>
</organism>
<dbReference type="Proteomes" id="UP000275267">
    <property type="component" value="Unassembled WGS sequence"/>
</dbReference>
<dbReference type="PANTHER" id="PTHR47482:SF5">
    <property type="entry name" value="FAR1 DOMAIN-CONTAINING PROTEIN"/>
    <property type="match status" value="1"/>
</dbReference>
<protein>
    <submittedName>
        <fullName evidence="1">Uncharacterized protein</fullName>
    </submittedName>
</protein>